<dbReference type="AlphaFoldDB" id="A0A5C5XQM2"/>
<accession>A0A5C5XQM2</accession>
<sequence>MQPSGEVGRFEVVDLPSPPADRRRYTGLALIGIKL</sequence>
<gene>
    <name evidence="1" type="ORF">Pan14r_54400</name>
</gene>
<dbReference type="EMBL" id="SJPL01000003">
    <property type="protein sequence ID" value="TWT64938.1"/>
    <property type="molecule type" value="Genomic_DNA"/>
</dbReference>
<name>A0A5C5XQM2_9PLAN</name>
<reference evidence="1 2" key="1">
    <citation type="submission" date="2019-02" db="EMBL/GenBank/DDBJ databases">
        <title>Deep-cultivation of Planctomycetes and their phenomic and genomic characterization uncovers novel biology.</title>
        <authorList>
            <person name="Wiegand S."/>
            <person name="Jogler M."/>
            <person name="Boedeker C."/>
            <person name="Pinto D."/>
            <person name="Vollmers J."/>
            <person name="Rivas-Marin E."/>
            <person name="Kohn T."/>
            <person name="Peeters S.H."/>
            <person name="Heuer A."/>
            <person name="Rast P."/>
            <person name="Oberbeckmann S."/>
            <person name="Bunk B."/>
            <person name="Jeske O."/>
            <person name="Meyerdierks A."/>
            <person name="Storesund J.E."/>
            <person name="Kallscheuer N."/>
            <person name="Luecker S."/>
            <person name="Lage O.M."/>
            <person name="Pohl T."/>
            <person name="Merkel B.J."/>
            <person name="Hornburger P."/>
            <person name="Mueller R.-W."/>
            <person name="Bruemmer F."/>
            <person name="Labrenz M."/>
            <person name="Spormann A.M."/>
            <person name="Op Den Camp H."/>
            <person name="Overmann J."/>
            <person name="Amann R."/>
            <person name="Jetten M.S.M."/>
            <person name="Mascher T."/>
            <person name="Medema M.H."/>
            <person name="Devos D.P."/>
            <person name="Kaster A.-K."/>
            <person name="Ovreas L."/>
            <person name="Rohde M."/>
            <person name="Galperin M.Y."/>
            <person name="Jogler C."/>
        </authorList>
    </citation>
    <scope>NUCLEOTIDE SEQUENCE [LARGE SCALE GENOMIC DNA]</scope>
    <source>
        <strain evidence="1 2">Pan14r</strain>
    </source>
</reference>
<proteinExistence type="predicted"/>
<keyword evidence="2" id="KW-1185">Reference proteome</keyword>
<evidence type="ECO:0000313" key="2">
    <source>
        <dbReference type="Proteomes" id="UP000317238"/>
    </source>
</evidence>
<comment type="caution">
    <text evidence="1">The sequence shown here is derived from an EMBL/GenBank/DDBJ whole genome shotgun (WGS) entry which is preliminary data.</text>
</comment>
<dbReference type="Proteomes" id="UP000317238">
    <property type="component" value="Unassembled WGS sequence"/>
</dbReference>
<organism evidence="1 2">
    <name type="scientific">Crateriforma conspicua</name>
    <dbReference type="NCBI Taxonomy" id="2527996"/>
    <lineage>
        <taxon>Bacteria</taxon>
        <taxon>Pseudomonadati</taxon>
        <taxon>Planctomycetota</taxon>
        <taxon>Planctomycetia</taxon>
        <taxon>Planctomycetales</taxon>
        <taxon>Planctomycetaceae</taxon>
        <taxon>Crateriforma</taxon>
    </lineage>
</organism>
<evidence type="ECO:0000313" key="1">
    <source>
        <dbReference type="EMBL" id="TWT64938.1"/>
    </source>
</evidence>
<protein>
    <submittedName>
        <fullName evidence="1">Uncharacterized protein</fullName>
    </submittedName>
</protein>